<evidence type="ECO:0000313" key="2">
    <source>
        <dbReference type="Proteomes" id="UP000585474"/>
    </source>
</evidence>
<dbReference type="Proteomes" id="UP000585474">
    <property type="component" value="Unassembled WGS sequence"/>
</dbReference>
<sequence length="165" mass="18663">MVYYSKSQSYLQSIKIVPQIPLVPMANALCLANRKYSQRGVQVDIGDGLALPVGSSIKLPAETEMRWQPYVTEFSGRRRASNSLLSPELWCRFAIRPGPGATAKSPTHEYGPIPTQKKRASTLDVIGPAFFNRHWARVDPQLRIMQAIWKRWIDLKPTCRAILNI</sequence>
<evidence type="ECO:0000313" key="1">
    <source>
        <dbReference type="EMBL" id="GFY83388.1"/>
    </source>
</evidence>
<keyword evidence="2" id="KW-1185">Reference proteome</keyword>
<dbReference type="AlphaFoldDB" id="A0A7J0EA93"/>
<dbReference type="EMBL" id="BJWL01000003">
    <property type="protein sequence ID" value="GFY83388.1"/>
    <property type="molecule type" value="Genomic_DNA"/>
</dbReference>
<protein>
    <submittedName>
        <fullName evidence="1">Uncharacterized protein</fullName>
    </submittedName>
</protein>
<comment type="caution">
    <text evidence="1">The sequence shown here is derived from an EMBL/GenBank/DDBJ whole genome shotgun (WGS) entry which is preliminary data.</text>
</comment>
<organism evidence="1 2">
    <name type="scientific">Actinidia rufa</name>
    <dbReference type="NCBI Taxonomy" id="165716"/>
    <lineage>
        <taxon>Eukaryota</taxon>
        <taxon>Viridiplantae</taxon>
        <taxon>Streptophyta</taxon>
        <taxon>Embryophyta</taxon>
        <taxon>Tracheophyta</taxon>
        <taxon>Spermatophyta</taxon>
        <taxon>Magnoliopsida</taxon>
        <taxon>eudicotyledons</taxon>
        <taxon>Gunneridae</taxon>
        <taxon>Pentapetalae</taxon>
        <taxon>asterids</taxon>
        <taxon>Ericales</taxon>
        <taxon>Actinidiaceae</taxon>
        <taxon>Actinidia</taxon>
    </lineage>
</organism>
<reference evidence="1 2" key="1">
    <citation type="submission" date="2019-07" db="EMBL/GenBank/DDBJ databases">
        <title>De Novo Assembly of kiwifruit Actinidia rufa.</title>
        <authorList>
            <person name="Sugita-Konishi S."/>
            <person name="Sato K."/>
            <person name="Mori E."/>
            <person name="Abe Y."/>
            <person name="Kisaki G."/>
            <person name="Hamano K."/>
            <person name="Suezawa K."/>
            <person name="Otani M."/>
            <person name="Fukuda T."/>
            <person name="Manabe T."/>
            <person name="Gomi K."/>
            <person name="Tabuchi M."/>
            <person name="Akimitsu K."/>
            <person name="Kataoka I."/>
        </authorList>
    </citation>
    <scope>NUCLEOTIDE SEQUENCE [LARGE SCALE GENOMIC DNA]</scope>
    <source>
        <strain evidence="2">cv. Fuchu</strain>
    </source>
</reference>
<gene>
    <name evidence="1" type="ORF">Acr_03g0001620</name>
</gene>
<accession>A0A7J0EA93</accession>
<proteinExistence type="predicted"/>
<name>A0A7J0EA93_9ERIC</name>